<feature type="transmembrane region" description="Helical" evidence="5">
    <location>
        <begin position="261"/>
        <end position="279"/>
    </location>
</feature>
<feature type="transmembrane region" description="Helical" evidence="5">
    <location>
        <begin position="299"/>
        <end position="317"/>
    </location>
</feature>
<feature type="transmembrane region" description="Helical" evidence="5">
    <location>
        <begin position="324"/>
        <end position="342"/>
    </location>
</feature>
<protein>
    <submittedName>
        <fullName evidence="6">Chloride channel protein</fullName>
    </submittedName>
</protein>
<feature type="transmembrane region" description="Helical" evidence="5">
    <location>
        <begin position="20"/>
        <end position="45"/>
    </location>
</feature>
<evidence type="ECO:0000256" key="5">
    <source>
        <dbReference type="SAM" id="Phobius"/>
    </source>
</evidence>
<organism evidence="6 7">
    <name type="scientific">Acetivibrio ethanolgignens</name>
    <dbReference type="NCBI Taxonomy" id="290052"/>
    <lineage>
        <taxon>Bacteria</taxon>
        <taxon>Bacillati</taxon>
        <taxon>Bacillota</taxon>
        <taxon>Clostridia</taxon>
        <taxon>Eubacteriales</taxon>
        <taxon>Oscillospiraceae</taxon>
        <taxon>Acetivibrio</taxon>
    </lineage>
</organism>
<dbReference type="InterPro" id="IPR050368">
    <property type="entry name" value="ClC-type_chloride_channel"/>
</dbReference>
<feature type="transmembrane region" description="Helical" evidence="5">
    <location>
        <begin position="181"/>
        <end position="206"/>
    </location>
</feature>
<dbReference type="InterPro" id="IPR001807">
    <property type="entry name" value="ClC"/>
</dbReference>
<feature type="transmembrane region" description="Helical" evidence="5">
    <location>
        <begin position="226"/>
        <end position="249"/>
    </location>
</feature>
<name>A0A0V8QIE0_9FIRM</name>
<dbReference type="PANTHER" id="PTHR43427">
    <property type="entry name" value="CHLORIDE CHANNEL PROTEIN CLC-E"/>
    <property type="match status" value="1"/>
</dbReference>
<feature type="transmembrane region" description="Helical" evidence="5">
    <location>
        <begin position="57"/>
        <end position="76"/>
    </location>
</feature>
<dbReference type="Gene3D" id="1.10.3080.10">
    <property type="entry name" value="Clc chloride channel"/>
    <property type="match status" value="1"/>
</dbReference>
<reference evidence="6 7" key="1">
    <citation type="submission" date="2015-11" db="EMBL/GenBank/DDBJ databases">
        <title>Butyribacter intestini gen. nov., sp. nov., a butyric acid-producing bacterium of the family Lachnospiraceae isolated from the human faeces.</title>
        <authorList>
            <person name="Zou Y."/>
            <person name="Xue W."/>
            <person name="Luo G."/>
            <person name="Lv M."/>
        </authorList>
    </citation>
    <scope>NUCLEOTIDE SEQUENCE [LARGE SCALE GENOMIC DNA]</scope>
    <source>
        <strain evidence="6 7">ACET-33324</strain>
    </source>
</reference>
<dbReference type="Proteomes" id="UP000054874">
    <property type="component" value="Unassembled WGS sequence"/>
</dbReference>
<dbReference type="EMBL" id="LNAM01000014">
    <property type="protein sequence ID" value="KSV60379.1"/>
    <property type="molecule type" value="Genomic_DNA"/>
</dbReference>
<evidence type="ECO:0000256" key="3">
    <source>
        <dbReference type="ARBA" id="ARBA00022989"/>
    </source>
</evidence>
<proteinExistence type="predicted"/>
<dbReference type="InterPro" id="IPR014743">
    <property type="entry name" value="Cl-channel_core"/>
</dbReference>
<dbReference type="GO" id="GO:0016020">
    <property type="term" value="C:membrane"/>
    <property type="evidence" value="ECO:0007669"/>
    <property type="project" value="UniProtKB-SubCell"/>
</dbReference>
<dbReference type="AlphaFoldDB" id="A0A0V8QIE0"/>
<dbReference type="Pfam" id="PF00654">
    <property type="entry name" value="Voltage_CLC"/>
    <property type="match status" value="1"/>
</dbReference>
<feature type="transmembrane region" description="Helical" evidence="5">
    <location>
        <begin position="380"/>
        <end position="400"/>
    </location>
</feature>
<gene>
    <name evidence="6" type="ORF">ASU35_16885</name>
</gene>
<evidence type="ECO:0000313" key="7">
    <source>
        <dbReference type="Proteomes" id="UP000054874"/>
    </source>
</evidence>
<evidence type="ECO:0000313" key="6">
    <source>
        <dbReference type="EMBL" id="KSV60379.1"/>
    </source>
</evidence>
<keyword evidence="2 5" id="KW-0812">Transmembrane</keyword>
<dbReference type="STRING" id="290052.ASU35_16885"/>
<evidence type="ECO:0000256" key="4">
    <source>
        <dbReference type="ARBA" id="ARBA00023136"/>
    </source>
</evidence>
<feature type="transmembrane region" description="Helical" evidence="5">
    <location>
        <begin position="348"/>
        <end position="373"/>
    </location>
</feature>
<evidence type="ECO:0000256" key="1">
    <source>
        <dbReference type="ARBA" id="ARBA00004141"/>
    </source>
</evidence>
<dbReference type="PANTHER" id="PTHR43427:SF12">
    <property type="entry name" value="CHLORIDE TRANSPORTER"/>
    <property type="match status" value="1"/>
</dbReference>
<sequence>MTKDEIRRRLASSWIYVKTLFQWIFFAIVVGGIGGAVGTLFHYCIEWVTEYRIAHDFILWLLPVGGIAIVFLYRLCHMENDRGTNLIISSIRSNEQVSILMAPLIFISTVITHLFGGSAGREGAALQIGGSIGAFIGRHFHMDEKNMHLITMCGMSSVFAALFGTPLTAAMFSMEVVSVGVVYYSAIVPCIFSSLVGFAVAGMAGIAPTAFNIEELIPELSVLSVAQVSVLAALCAVLSIVFCVLLHTSGHWFKEKFSNQYIRIIVGGIFLIALTLLSGSRDYNGAGMAVIEQALRGQAVPWAFFLKMLFTAVTIGSGFKGGEIVPTFFVGATFGCVAAPLLGMDAGFGGAVGLIALFCGVVNCPISSLLLSIDMFGSEGMLFFAIASGISYMLSGYYSLYNSQKIVYSKVAAEYVNMDTK</sequence>
<dbReference type="PRINTS" id="PR00762">
    <property type="entry name" value="CLCHANNEL"/>
</dbReference>
<feature type="transmembrane region" description="Helical" evidence="5">
    <location>
        <begin position="97"/>
        <end position="116"/>
    </location>
</feature>
<comment type="caution">
    <text evidence="6">The sequence shown here is derived from an EMBL/GenBank/DDBJ whole genome shotgun (WGS) entry which is preliminary data.</text>
</comment>
<dbReference type="RefSeq" id="WP_058351416.1">
    <property type="nucleotide sequence ID" value="NZ_CABMMD010000014.1"/>
</dbReference>
<dbReference type="OrthoDB" id="9767361at2"/>
<keyword evidence="4 5" id="KW-0472">Membrane</keyword>
<feature type="transmembrane region" description="Helical" evidence="5">
    <location>
        <begin position="149"/>
        <end position="169"/>
    </location>
</feature>
<keyword evidence="3 5" id="KW-1133">Transmembrane helix</keyword>
<evidence type="ECO:0000256" key="2">
    <source>
        <dbReference type="ARBA" id="ARBA00022692"/>
    </source>
</evidence>
<comment type="subcellular location">
    <subcellularLocation>
        <location evidence="1">Membrane</location>
        <topology evidence="1">Multi-pass membrane protein</topology>
    </subcellularLocation>
</comment>
<dbReference type="SUPFAM" id="SSF81340">
    <property type="entry name" value="Clc chloride channel"/>
    <property type="match status" value="1"/>
</dbReference>
<keyword evidence="7" id="KW-1185">Reference proteome</keyword>
<accession>A0A0V8QIE0</accession>
<dbReference type="GO" id="GO:0015108">
    <property type="term" value="F:chloride transmembrane transporter activity"/>
    <property type="evidence" value="ECO:0007669"/>
    <property type="project" value="InterPro"/>
</dbReference>